<evidence type="ECO:0000256" key="1">
    <source>
        <dbReference type="ARBA" id="ARBA00007592"/>
    </source>
</evidence>
<proteinExistence type="inferred from homology"/>
<comment type="similarity">
    <text evidence="1 3">Belongs to the DapA family.</text>
</comment>
<organism evidence="6 7">
    <name type="scientific">Blastopirellula marina DSM 3645</name>
    <dbReference type="NCBI Taxonomy" id="314230"/>
    <lineage>
        <taxon>Bacteria</taxon>
        <taxon>Pseudomonadati</taxon>
        <taxon>Planctomycetota</taxon>
        <taxon>Planctomycetia</taxon>
        <taxon>Pirellulales</taxon>
        <taxon>Pirellulaceae</taxon>
        <taxon>Blastopirellula</taxon>
    </lineage>
</organism>
<evidence type="ECO:0000256" key="2">
    <source>
        <dbReference type="ARBA" id="ARBA00023239"/>
    </source>
</evidence>
<dbReference type="InterPro" id="IPR002220">
    <property type="entry name" value="DapA-like"/>
</dbReference>
<dbReference type="STRING" id="314230.DSM3645_26839"/>
<dbReference type="PANTHER" id="PTHR12128:SF66">
    <property type="entry name" value="4-HYDROXY-2-OXOGLUTARATE ALDOLASE, MITOCHONDRIAL"/>
    <property type="match status" value="1"/>
</dbReference>
<dbReference type="AlphaFoldDB" id="A3ZY93"/>
<evidence type="ECO:0000256" key="3">
    <source>
        <dbReference type="PIRNR" id="PIRNR001365"/>
    </source>
</evidence>
<evidence type="ECO:0000313" key="6">
    <source>
        <dbReference type="EMBL" id="EAQ78569.1"/>
    </source>
</evidence>
<dbReference type="GO" id="GO:0008840">
    <property type="term" value="F:4-hydroxy-tetrahydrodipicolinate synthase activity"/>
    <property type="evidence" value="ECO:0007669"/>
    <property type="project" value="TreeGrafter"/>
</dbReference>
<name>A3ZY93_9BACT</name>
<evidence type="ECO:0000256" key="4">
    <source>
        <dbReference type="PIRSR" id="PIRSR001365-1"/>
    </source>
</evidence>
<dbReference type="Proteomes" id="UP000004358">
    <property type="component" value="Unassembled WGS sequence"/>
</dbReference>
<protein>
    <submittedName>
        <fullName evidence="6">Dihydrodipicolinate synthase</fullName>
    </submittedName>
</protein>
<dbReference type="PRINTS" id="PR00146">
    <property type="entry name" value="DHPICSNTHASE"/>
</dbReference>
<dbReference type="SUPFAM" id="SSF51569">
    <property type="entry name" value="Aldolase"/>
    <property type="match status" value="1"/>
</dbReference>
<dbReference type="EMBL" id="AANZ01000020">
    <property type="protein sequence ID" value="EAQ78569.1"/>
    <property type="molecule type" value="Genomic_DNA"/>
</dbReference>
<dbReference type="PANTHER" id="PTHR12128">
    <property type="entry name" value="DIHYDRODIPICOLINATE SYNTHASE"/>
    <property type="match status" value="1"/>
</dbReference>
<dbReference type="CDD" id="cd00408">
    <property type="entry name" value="DHDPS-like"/>
    <property type="match status" value="1"/>
</dbReference>
<dbReference type="Gene3D" id="3.20.20.70">
    <property type="entry name" value="Aldolase class I"/>
    <property type="match status" value="1"/>
</dbReference>
<reference evidence="6 7" key="1">
    <citation type="submission" date="2006-02" db="EMBL/GenBank/DDBJ databases">
        <authorList>
            <person name="Amann R."/>
            <person name="Ferriera S."/>
            <person name="Johnson J."/>
            <person name="Kravitz S."/>
            <person name="Halpern A."/>
            <person name="Remington K."/>
            <person name="Beeson K."/>
            <person name="Tran B."/>
            <person name="Rogers Y.-H."/>
            <person name="Friedman R."/>
            <person name="Venter J.C."/>
        </authorList>
    </citation>
    <scope>NUCLEOTIDE SEQUENCE [LARGE SCALE GENOMIC DNA]</scope>
    <source>
        <strain evidence="6 7">DSM 3645</strain>
    </source>
</reference>
<comment type="caution">
    <text evidence="6">The sequence shown here is derived from an EMBL/GenBank/DDBJ whole genome shotgun (WGS) entry which is preliminary data.</text>
</comment>
<evidence type="ECO:0000256" key="5">
    <source>
        <dbReference type="PIRSR" id="PIRSR001365-2"/>
    </source>
</evidence>
<dbReference type="eggNOG" id="COG0329">
    <property type="taxonomic scope" value="Bacteria"/>
</dbReference>
<dbReference type="Pfam" id="PF00701">
    <property type="entry name" value="DHDPS"/>
    <property type="match status" value="1"/>
</dbReference>
<dbReference type="PIRSF" id="PIRSF001365">
    <property type="entry name" value="DHDPS"/>
    <property type="match status" value="1"/>
</dbReference>
<dbReference type="HOGENOM" id="CLU_049343_5_1_0"/>
<feature type="active site" description="Schiff-base intermediate with substrate" evidence="4">
    <location>
        <position position="152"/>
    </location>
</feature>
<dbReference type="InterPro" id="IPR013785">
    <property type="entry name" value="Aldolase_TIM"/>
</dbReference>
<evidence type="ECO:0000313" key="7">
    <source>
        <dbReference type="Proteomes" id="UP000004358"/>
    </source>
</evidence>
<sequence>MVTPCKEPGEVDPSAMRRLAELVSSQGCDGLFVLGSTGEMILLDESDRRAIVTAAAEGAAGAAAVMVGVGGYGVKQAIRFARFAQQDGADYAIAMAPFFQRLSQAELLGYFVELAEQSPLPIGIYHHLRMTTSVDVETFGELASHPNILLCKDTSNDLNRMRQLLAATEGQNFRVLQGIEMLILDSLNAGAHGCVSALAGIAPQWHRTLIDSFKSGNTENAQASHAQIAELTQLFQIPEIRISLAHQVHALKHSAKSLGLFERSASMLTKFQATREFEQAIENILLQSGLLTLAK</sequence>
<keyword evidence="2 3" id="KW-0456">Lyase</keyword>
<dbReference type="SMART" id="SM01130">
    <property type="entry name" value="DHDPS"/>
    <property type="match status" value="1"/>
</dbReference>
<feature type="binding site" evidence="5">
    <location>
        <position position="37"/>
    </location>
    <ligand>
        <name>pyruvate</name>
        <dbReference type="ChEBI" id="CHEBI:15361"/>
    </ligand>
</feature>
<feature type="binding site" evidence="5">
    <location>
        <position position="195"/>
    </location>
    <ligand>
        <name>pyruvate</name>
        <dbReference type="ChEBI" id="CHEBI:15361"/>
    </ligand>
</feature>
<gene>
    <name evidence="6" type="ORF">DSM3645_26839</name>
</gene>
<feature type="active site" description="Proton donor/acceptor" evidence="4">
    <location>
        <position position="125"/>
    </location>
</feature>
<accession>A3ZY93</accession>